<reference evidence="2" key="1">
    <citation type="submission" date="2024-05" db="EMBL/GenBank/DDBJ databases">
        <authorList>
            <person name="Yang L."/>
            <person name="Pan L."/>
        </authorList>
    </citation>
    <scope>NUCLEOTIDE SEQUENCE</scope>
    <source>
        <strain evidence="2">FCG-7</strain>
    </source>
</reference>
<dbReference type="InterPro" id="IPR017946">
    <property type="entry name" value="PLC-like_Pdiesterase_TIM-brl"/>
</dbReference>
<gene>
    <name evidence="2" type="ORF">ABHF33_07075</name>
</gene>
<dbReference type="Pfam" id="PF13449">
    <property type="entry name" value="Phytase-like"/>
    <property type="match status" value="1"/>
</dbReference>
<dbReference type="SUPFAM" id="SSF51695">
    <property type="entry name" value="PLC-like phosphodiesterases"/>
    <property type="match status" value="2"/>
</dbReference>
<dbReference type="InterPro" id="IPR030395">
    <property type="entry name" value="GP_PDE_dom"/>
</dbReference>
<dbReference type="PANTHER" id="PTHR46211">
    <property type="entry name" value="GLYCEROPHOSPHORYL DIESTER PHOSPHODIESTERASE"/>
    <property type="match status" value="1"/>
</dbReference>
<dbReference type="EMBL" id="CP157355">
    <property type="protein sequence ID" value="XBM02023.1"/>
    <property type="molecule type" value="Genomic_DNA"/>
</dbReference>
<protein>
    <submittedName>
        <fullName evidence="2">Esterase-like activity of phytase family protein</fullName>
    </submittedName>
</protein>
<dbReference type="RefSeq" id="WP_348946291.1">
    <property type="nucleotide sequence ID" value="NZ_CP157355.1"/>
</dbReference>
<sequence length="543" mass="59891">MASLKSAGYQVVTWTVNDKAKMTELLKAGVSGIISDRPDLLLAAVKEFDANKDGVPGDYLTKDGLIDPAKFDAQGHRGARNLRPENTLPALEAALDHLMTTLETDSGITKDGVSVLKHDPYIETQKCRRADGQPYDQISQEVLIKDRTLAEIQSTFICDKLFRGAEQKNDLALSPVSVALAKTKGYQNPYVLPRTQDVFDLVAAYIDYYSNGAGKTHPEAAKRVANAKTVRFNIETKINPRGDKDNHGLMYKDRTVGFEQMADTLAKVIVDNKMEARADIQSFDFRTLLRVQEKFPAIRTVYLFGDFPIYPDPANTDDGTNMQDENGKNTPWMAGLYWPYRSTATSNPFRAKKSGGFEGMAISSDGSKLYPLLEQPLNGHDEKTLLISEFDIASRKYTGKTFKYKLDAKGTNIGDFIVFNAEEGIIIERDNSTGDLTGFKKLFKIKLGKAGDYVEKTELVNLMDIKDPKGISGTASNGDIGLGGVFAMPFVTIEDVVVIDENTLGVLNDNNYPFSVGRHMGSKSADDNEFVLITLPSPLKLAK</sequence>
<dbReference type="GO" id="GO:0006629">
    <property type="term" value="P:lipid metabolic process"/>
    <property type="evidence" value="ECO:0007669"/>
    <property type="project" value="InterPro"/>
</dbReference>
<feature type="domain" description="GP-PDE" evidence="1">
    <location>
        <begin position="1"/>
        <end position="45"/>
    </location>
</feature>
<evidence type="ECO:0000259" key="1">
    <source>
        <dbReference type="PROSITE" id="PS51704"/>
    </source>
</evidence>
<dbReference type="GO" id="GO:0008081">
    <property type="term" value="F:phosphoric diester hydrolase activity"/>
    <property type="evidence" value="ECO:0007669"/>
    <property type="project" value="InterPro"/>
</dbReference>
<dbReference type="AlphaFoldDB" id="A0AAU7FEG0"/>
<accession>A0AAU7FEG0</accession>
<dbReference type="InterPro" id="IPR027372">
    <property type="entry name" value="Phytase-like_dom"/>
</dbReference>
<name>A0AAU7FEG0_9NEIS</name>
<dbReference type="Gene3D" id="3.20.20.190">
    <property type="entry name" value="Phosphatidylinositol (PI) phosphodiesterase"/>
    <property type="match status" value="2"/>
</dbReference>
<dbReference type="Pfam" id="PF03009">
    <property type="entry name" value="GDPD"/>
    <property type="match status" value="2"/>
</dbReference>
<proteinExistence type="predicted"/>
<organism evidence="2">
    <name type="scientific">Chitinibacter mangrovi</name>
    <dbReference type="NCBI Taxonomy" id="3153927"/>
    <lineage>
        <taxon>Bacteria</taxon>
        <taxon>Pseudomonadati</taxon>
        <taxon>Pseudomonadota</taxon>
        <taxon>Betaproteobacteria</taxon>
        <taxon>Neisseriales</taxon>
        <taxon>Chitinibacteraceae</taxon>
        <taxon>Chitinibacter</taxon>
    </lineage>
</organism>
<evidence type="ECO:0000313" key="2">
    <source>
        <dbReference type="EMBL" id="XBM02023.1"/>
    </source>
</evidence>
<dbReference type="KEGG" id="cmav:ABHF33_07075"/>
<dbReference type="PROSITE" id="PS51704">
    <property type="entry name" value="GP_PDE"/>
    <property type="match status" value="1"/>
</dbReference>
<dbReference type="PANTHER" id="PTHR46211:SF14">
    <property type="entry name" value="GLYCEROPHOSPHODIESTER PHOSPHODIESTERASE"/>
    <property type="match status" value="1"/>
</dbReference>